<feature type="compositionally biased region" description="Basic and acidic residues" evidence="7">
    <location>
        <begin position="206"/>
        <end position="232"/>
    </location>
</feature>
<dbReference type="PROSITE" id="PS50889">
    <property type="entry name" value="S4"/>
    <property type="match status" value="1"/>
</dbReference>
<evidence type="ECO:0000259" key="8">
    <source>
        <dbReference type="SMART" id="SM00363"/>
    </source>
</evidence>
<dbReference type="AlphaFoldDB" id="A0A8H5FKT7"/>
<evidence type="ECO:0000256" key="4">
    <source>
        <dbReference type="ARBA" id="ARBA00022980"/>
    </source>
</evidence>
<evidence type="ECO:0000256" key="7">
    <source>
        <dbReference type="SAM" id="MobiDB-lite"/>
    </source>
</evidence>
<evidence type="ECO:0000256" key="2">
    <source>
        <dbReference type="ARBA" id="ARBA00022730"/>
    </source>
</evidence>
<evidence type="ECO:0000313" key="9">
    <source>
        <dbReference type="EMBL" id="KAF5340287.1"/>
    </source>
</evidence>
<dbReference type="GO" id="GO:0042274">
    <property type="term" value="P:ribosomal small subunit biogenesis"/>
    <property type="evidence" value="ECO:0007669"/>
    <property type="project" value="TreeGrafter"/>
</dbReference>
<dbReference type="InterPro" id="IPR022801">
    <property type="entry name" value="Ribosomal_uS4"/>
</dbReference>
<feature type="region of interest" description="Disordered" evidence="7">
    <location>
        <begin position="206"/>
        <end position="259"/>
    </location>
</feature>
<reference evidence="9 10" key="1">
    <citation type="journal article" date="2020" name="ISME J.">
        <title>Uncovering the hidden diversity of litter-decomposition mechanisms in mushroom-forming fungi.</title>
        <authorList>
            <person name="Floudas D."/>
            <person name="Bentzer J."/>
            <person name="Ahren D."/>
            <person name="Johansson T."/>
            <person name="Persson P."/>
            <person name="Tunlid A."/>
        </authorList>
    </citation>
    <scope>NUCLEOTIDE SEQUENCE [LARGE SCALE GENOMIC DNA]</scope>
    <source>
        <strain evidence="9 10">CBS 175.51</strain>
    </source>
</reference>
<dbReference type="InterPro" id="IPR036986">
    <property type="entry name" value="S4_RNA-bd_sf"/>
</dbReference>
<evidence type="ECO:0000313" key="10">
    <source>
        <dbReference type="Proteomes" id="UP000541558"/>
    </source>
</evidence>
<keyword evidence="5" id="KW-0687">Ribonucleoprotein</keyword>
<evidence type="ECO:0000256" key="5">
    <source>
        <dbReference type="ARBA" id="ARBA00023274"/>
    </source>
</evidence>
<keyword evidence="3 6" id="KW-0694">RNA-binding</keyword>
<dbReference type="InterPro" id="IPR002942">
    <property type="entry name" value="S4_RNA-bd"/>
</dbReference>
<keyword evidence="2 6" id="KW-0699">rRNA-binding</keyword>
<sequence length="417" mass="47809">MRDRGVLNMRRALPRMSWAPKNLYNLWRRTMGPKADDLHFRQTGQTTLFQQRWKSKALFRGYHGDFIPEKIFKRWYLPETLPDVRPARHTAPPTDDKAELAEFARRKQREKGFADEIERKGMAPVGSLMAAEVERRIDVFIFRCCFTHSVYEARRLVIHGDVLLNGKKHTNANTRLAPGDMVTVNPEAIRFFKNLPGEHDDIVERYLDPKEKKKPEADAKVSEKPSEAKASEEPSEAETEEYPSEGEASEEPSLVSSETAVTEVAKPKFTPFFLPHYASPWLFIPAYIEPSFSTCSAIYVRHPTARPGYSEIPTPYDADGALLRYAWEWYVQRRPRLRSKSQLARMPEDRARVKRLENGEEDLVGKGGVKKRDLKKDLERFQKAIKAAKAIRRPAGTRHFEKVVKTKGAKPAATAST</sequence>
<evidence type="ECO:0000256" key="1">
    <source>
        <dbReference type="ARBA" id="ARBA00007465"/>
    </source>
</evidence>
<feature type="compositionally biased region" description="Acidic residues" evidence="7">
    <location>
        <begin position="233"/>
        <end position="250"/>
    </location>
</feature>
<gene>
    <name evidence="9" type="ORF">D9611_007845</name>
</gene>
<dbReference type="CDD" id="cd00165">
    <property type="entry name" value="S4"/>
    <property type="match status" value="1"/>
</dbReference>
<keyword evidence="10" id="KW-1185">Reference proteome</keyword>
<dbReference type="GO" id="GO:0019843">
    <property type="term" value="F:rRNA binding"/>
    <property type="evidence" value="ECO:0007669"/>
    <property type="project" value="UniProtKB-KW"/>
</dbReference>
<dbReference type="GO" id="GO:0005763">
    <property type="term" value="C:mitochondrial small ribosomal subunit"/>
    <property type="evidence" value="ECO:0007669"/>
    <property type="project" value="TreeGrafter"/>
</dbReference>
<feature type="domain" description="RNA-binding S4" evidence="8">
    <location>
        <begin position="135"/>
        <end position="196"/>
    </location>
</feature>
<dbReference type="SUPFAM" id="SSF55174">
    <property type="entry name" value="Alpha-L RNA-binding motif"/>
    <property type="match status" value="1"/>
</dbReference>
<dbReference type="SMART" id="SM00363">
    <property type="entry name" value="S4"/>
    <property type="match status" value="1"/>
</dbReference>
<dbReference type="InterPro" id="IPR018079">
    <property type="entry name" value="Ribosomal_uS4_CS"/>
</dbReference>
<evidence type="ECO:0000256" key="6">
    <source>
        <dbReference type="PROSITE-ProRule" id="PRU00182"/>
    </source>
</evidence>
<accession>A0A8H5FKT7</accession>
<dbReference type="PROSITE" id="PS00632">
    <property type="entry name" value="RIBOSOMAL_S4"/>
    <property type="match status" value="1"/>
</dbReference>
<keyword evidence="4" id="KW-0689">Ribosomal protein</keyword>
<dbReference type="Gene3D" id="3.10.290.10">
    <property type="entry name" value="RNA-binding S4 domain"/>
    <property type="match status" value="1"/>
</dbReference>
<name>A0A8H5FKT7_9AGAR</name>
<dbReference type="EMBL" id="JAACJK010000004">
    <property type="protein sequence ID" value="KAF5340287.1"/>
    <property type="molecule type" value="Genomic_DNA"/>
</dbReference>
<dbReference type="Proteomes" id="UP000541558">
    <property type="component" value="Unassembled WGS sequence"/>
</dbReference>
<comment type="caution">
    <text evidence="9">The sequence shown here is derived from an EMBL/GenBank/DDBJ whole genome shotgun (WGS) entry which is preliminary data.</text>
</comment>
<dbReference type="OrthoDB" id="3356781at2759"/>
<dbReference type="PANTHER" id="PTHR11831">
    <property type="entry name" value="30S 40S RIBOSOMAL PROTEIN"/>
    <property type="match status" value="1"/>
</dbReference>
<dbReference type="GO" id="GO:0003735">
    <property type="term" value="F:structural constituent of ribosome"/>
    <property type="evidence" value="ECO:0007669"/>
    <property type="project" value="TreeGrafter"/>
</dbReference>
<organism evidence="9 10">
    <name type="scientific">Ephemerocybe angulata</name>
    <dbReference type="NCBI Taxonomy" id="980116"/>
    <lineage>
        <taxon>Eukaryota</taxon>
        <taxon>Fungi</taxon>
        <taxon>Dikarya</taxon>
        <taxon>Basidiomycota</taxon>
        <taxon>Agaricomycotina</taxon>
        <taxon>Agaricomycetes</taxon>
        <taxon>Agaricomycetidae</taxon>
        <taxon>Agaricales</taxon>
        <taxon>Agaricineae</taxon>
        <taxon>Psathyrellaceae</taxon>
        <taxon>Ephemerocybe</taxon>
    </lineage>
</organism>
<proteinExistence type="inferred from homology"/>
<comment type="similarity">
    <text evidence="1">Belongs to the universal ribosomal protein uS4 family.</text>
</comment>
<dbReference type="PANTHER" id="PTHR11831:SF4">
    <property type="entry name" value="SMALL RIBOSOMAL SUBUNIT PROTEIN US4M"/>
    <property type="match status" value="1"/>
</dbReference>
<evidence type="ECO:0000256" key="3">
    <source>
        <dbReference type="ARBA" id="ARBA00022884"/>
    </source>
</evidence>
<dbReference type="Pfam" id="PF01479">
    <property type="entry name" value="S4"/>
    <property type="match status" value="1"/>
</dbReference>
<protein>
    <recommendedName>
        <fullName evidence="8">RNA-binding S4 domain-containing protein</fullName>
    </recommendedName>
</protein>